<dbReference type="EMBL" id="BEZZ01000237">
    <property type="protein sequence ID" value="GCC29175.1"/>
    <property type="molecule type" value="Genomic_DNA"/>
</dbReference>
<keyword evidence="6" id="KW-0206">Cytoskeleton</keyword>
<feature type="compositionally biased region" description="Basic and acidic residues" evidence="11">
    <location>
        <begin position="442"/>
        <end position="455"/>
    </location>
</feature>
<evidence type="ECO:0000256" key="3">
    <source>
        <dbReference type="ARBA" id="ARBA00009649"/>
    </source>
</evidence>
<feature type="domain" description="PDZ" evidence="15">
    <location>
        <begin position="1531"/>
        <end position="1618"/>
    </location>
</feature>
<dbReference type="InterPro" id="IPR012153">
    <property type="entry name" value="PTPN13"/>
</dbReference>
<dbReference type="InterPro" id="IPR000387">
    <property type="entry name" value="Tyr_Pase_dom"/>
</dbReference>
<dbReference type="FunFam" id="2.30.42.10:FF:000086">
    <property type="entry name" value="Tyrosine-protein phosphatase non-receptor type 13"/>
    <property type="match status" value="1"/>
</dbReference>
<evidence type="ECO:0000259" key="16">
    <source>
        <dbReference type="PROSITE" id="PS51377"/>
    </source>
</evidence>
<dbReference type="CDD" id="cd06792">
    <property type="entry name" value="PDZ2-PTPN13_FRMPD2-like"/>
    <property type="match status" value="1"/>
</dbReference>
<feature type="region of interest" description="Disordered" evidence="11">
    <location>
        <begin position="429"/>
        <end position="456"/>
    </location>
</feature>
<dbReference type="Pfam" id="PF00102">
    <property type="entry name" value="Y_phosphatase"/>
    <property type="match status" value="1"/>
</dbReference>
<feature type="compositionally biased region" description="Basic and acidic residues" evidence="11">
    <location>
        <begin position="1227"/>
        <end position="1241"/>
    </location>
</feature>
<dbReference type="Gene3D" id="2.30.29.30">
    <property type="entry name" value="Pleckstrin-homology domain (PH domain)/Phosphotyrosine-binding domain (PTB)"/>
    <property type="match status" value="1"/>
</dbReference>
<dbReference type="OMA" id="ESPPHTI"/>
<reference evidence="17 18" key="1">
    <citation type="journal article" date="2018" name="Nat. Ecol. Evol.">
        <title>Shark genomes provide insights into elasmobranch evolution and the origin of vertebrates.</title>
        <authorList>
            <person name="Hara Y"/>
            <person name="Yamaguchi K"/>
            <person name="Onimaru K"/>
            <person name="Kadota M"/>
            <person name="Koyanagi M"/>
            <person name="Keeley SD"/>
            <person name="Tatsumi K"/>
            <person name="Tanaka K"/>
            <person name="Motone F"/>
            <person name="Kageyama Y"/>
            <person name="Nozu R"/>
            <person name="Adachi N"/>
            <person name="Nishimura O"/>
            <person name="Nakagawa R"/>
            <person name="Tanegashima C"/>
            <person name="Kiyatake I"/>
            <person name="Matsumoto R"/>
            <person name="Murakumo K"/>
            <person name="Nishida K"/>
            <person name="Terakita A"/>
            <person name="Kuratani S"/>
            <person name="Sato K"/>
            <person name="Hyodo S Kuraku.S."/>
        </authorList>
    </citation>
    <scope>NUCLEOTIDE SEQUENCE [LARGE SCALE GENOMIC DNA]</scope>
</reference>
<dbReference type="InterPro" id="IPR019749">
    <property type="entry name" value="Band_41_domain"/>
</dbReference>
<keyword evidence="18" id="KW-1185">Reference proteome</keyword>
<feature type="binding site" evidence="9">
    <location>
        <begin position="2511"/>
        <end position="2517"/>
    </location>
    <ligand>
        <name>substrate</name>
    </ligand>
</feature>
<comment type="similarity">
    <text evidence="3">Belongs to the protein-tyrosine phosphatase family. Non-receptor class subfamily.</text>
</comment>
<protein>
    <submittedName>
        <fullName evidence="17">Uncharacterized protein</fullName>
    </submittedName>
</protein>
<dbReference type="Gene3D" id="2.30.42.10">
    <property type="match status" value="6"/>
</dbReference>
<dbReference type="FunFam" id="3.10.20.90:FF:000082">
    <property type="entry name" value="Tyrosine-protein phosphatase non-receptor type 13"/>
    <property type="match status" value="1"/>
</dbReference>
<evidence type="ECO:0000259" key="14">
    <source>
        <dbReference type="PROSITE" id="PS50057"/>
    </source>
</evidence>
<dbReference type="SUPFAM" id="SSF52799">
    <property type="entry name" value="(Phosphotyrosine protein) phosphatases II"/>
    <property type="match status" value="1"/>
</dbReference>
<feature type="region of interest" description="Disordered" evidence="11">
    <location>
        <begin position="1320"/>
        <end position="1368"/>
    </location>
</feature>
<gene>
    <name evidence="17" type="ORF">chiPu_0007612</name>
</gene>
<feature type="compositionally biased region" description="Polar residues" evidence="11">
    <location>
        <begin position="1063"/>
        <end position="1072"/>
    </location>
</feature>
<feature type="region of interest" description="Disordered" evidence="11">
    <location>
        <begin position="2154"/>
        <end position="2173"/>
    </location>
</feature>
<dbReference type="FunFam" id="2.30.29.30:FF:000107">
    <property type="entry name" value="Tyrosine-protein phosphatase non-receptor type 13"/>
    <property type="match status" value="1"/>
</dbReference>
<dbReference type="SMART" id="SM00750">
    <property type="entry name" value="KIND"/>
    <property type="match status" value="1"/>
</dbReference>
<feature type="domain" description="Tyrosine specific protein phosphatases" evidence="13">
    <location>
        <begin position="2492"/>
        <end position="2561"/>
    </location>
</feature>
<dbReference type="CDD" id="cd13187">
    <property type="entry name" value="FERM_C_PTPH13"/>
    <property type="match status" value="1"/>
</dbReference>
<feature type="compositionally biased region" description="Basic and acidic residues" evidence="11">
    <location>
        <begin position="1025"/>
        <end position="1039"/>
    </location>
</feature>
<dbReference type="InterPro" id="IPR011993">
    <property type="entry name" value="PH-like_dom_sf"/>
</dbReference>
<dbReference type="InterPro" id="IPR001478">
    <property type="entry name" value="PDZ"/>
</dbReference>
<evidence type="ECO:0000256" key="11">
    <source>
        <dbReference type="SAM" id="MobiDB-lite"/>
    </source>
</evidence>
<dbReference type="InterPro" id="IPR011009">
    <property type="entry name" value="Kinase-like_dom_sf"/>
</dbReference>
<evidence type="ECO:0000259" key="12">
    <source>
        <dbReference type="PROSITE" id="PS50055"/>
    </source>
</evidence>
<dbReference type="SUPFAM" id="SSF47031">
    <property type="entry name" value="Second domain of FERM"/>
    <property type="match status" value="1"/>
</dbReference>
<feature type="domain" description="PDZ" evidence="15">
    <location>
        <begin position="1390"/>
        <end position="1475"/>
    </location>
</feature>
<feature type="domain" description="Tyrosine-protein phosphatase" evidence="12">
    <location>
        <begin position="2316"/>
        <end position="2570"/>
    </location>
</feature>
<evidence type="ECO:0000256" key="8">
    <source>
        <dbReference type="PIRSR" id="PIRSR000933-50"/>
    </source>
</evidence>
<feature type="domain" description="KIND" evidence="16">
    <location>
        <begin position="28"/>
        <end position="212"/>
    </location>
</feature>
<feature type="domain" description="PDZ" evidence="15">
    <location>
        <begin position="1116"/>
        <end position="1202"/>
    </location>
</feature>
<dbReference type="GO" id="GO:0005737">
    <property type="term" value="C:cytoplasm"/>
    <property type="evidence" value="ECO:0007669"/>
    <property type="project" value="TreeGrafter"/>
</dbReference>
<dbReference type="Gene3D" id="3.10.20.90">
    <property type="entry name" value="Phosphatidylinositol 3-kinase Catalytic Subunit, Chain A, domain 1"/>
    <property type="match status" value="1"/>
</dbReference>
<dbReference type="SMART" id="SM00228">
    <property type="entry name" value="PDZ"/>
    <property type="match status" value="5"/>
</dbReference>
<dbReference type="CDD" id="cd14473">
    <property type="entry name" value="FERM_B-lobe"/>
    <property type="match status" value="1"/>
</dbReference>
<dbReference type="InterPro" id="IPR035963">
    <property type="entry name" value="FERM_2"/>
</dbReference>
<evidence type="ECO:0000259" key="13">
    <source>
        <dbReference type="PROSITE" id="PS50056"/>
    </source>
</evidence>
<feature type="compositionally biased region" description="Basic and acidic residues" evidence="11">
    <location>
        <begin position="1332"/>
        <end position="1344"/>
    </location>
</feature>
<feature type="region of interest" description="Disordered" evidence="11">
    <location>
        <begin position="2188"/>
        <end position="2215"/>
    </location>
</feature>
<name>A0A401SFK9_CHIPU</name>
<dbReference type="GO" id="GO:0005634">
    <property type="term" value="C:nucleus"/>
    <property type="evidence" value="ECO:0007669"/>
    <property type="project" value="UniProtKB-SubCell"/>
</dbReference>
<evidence type="ECO:0000313" key="18">
    <source>
        <dbReference type="Proteomes" id="UP000287033"/>
    </source>
</evidence>
<feature type="compositionally biased region" description="Low complexity" evidence="11">
    <location>
        <begin position="429"/>
        <end position="440"/>
    </location>
</feature>
<dbReference type="FunFam" id="2.30.42.10:FF:000105">
    <property type="entry name" value="Tyrosine-protein phosphatase non-receptor type 13"/>
    <property type="match status" value="1"/>
</dbReference>
<feature type="compositionally biased region" description="Polar residues" evidence="11">
    <location>
        <begin position="1210"/>
        <end position="1222"/>
    </location>
</feature>
<dbReference type="GO" id="GO:0036312">
    <property type="term" value="F:phosphatidylinositol 3-kinase regulatory subunit binding"/>
    <property type="evidence" value="ECO:0007669"/>
    <property type="project" value="TreeGrafter"/>
</dbReference>
<evidence type="ECO:0000256" key="6">
    <source>
        <dbReference type="ARBA" id="ARBA00023212"/>
    </source>
</evidence>
<accession>A0A401SFK9</accession>
<dbReference type="PRINTS" id="PR00700">
    <property type="entry name" value="PRTYPHPHTASE"/>
</dbReference>
<evidence type="ECO:0000256" key="5">
    <source>
        <dbReference type="ARBA" id="ARBA00022737"/>
    </source>
</evidence>
<dbReference type="InterPro" id="IPR029071">
    <property type="entry name" value="Ubiquitin-like_domsf"/>
</dbReference>
<dbReference type="InterPro" id="IPR003595">
    <property type="entry name" value="Tyr_Pase_cat"/>
</dbReference>
<dbReference type="Gene3D" id="1.10.510.10">
    <property type="entry name" value="Transferase(Phosphotransferase) domain 1"/>
    <property type="match status" value="1"/>
</dbReference>
<dbReference type="InterPro" id="IPR036034">
    <property type="entry name" value="PDZ_sf"/>
</dbReference>
<feature type="domain" description="PDZ" evidence="15">
    <location>
        <begin position="1842"/>
        <end position="1923"/>
    </location>
</feature>
<keyword evidence="5" id="KW-0677">Repeat</keyword>
<dbReference type="STRING" id="137246.A0A401SFK9"/>
<dbReference type="PANTHER" id="PTHR46900:SF1">
    <property type="entry name" value="TYROSINE-PROTEIN PHOSPHATASE NON-RECEPTOR TYPE 13"/>
    <property type="match status" value="1"/>
</dbReference>
<dbReference type="InterPro" id="IPR029021">
    <property type="entry name" value="Prot-tyrosine_phosphatase-like"/>
</dbReference>
<dbReference type="InterPro" id="IPR018979">
    <property type="entry name" value="FERM_N"/>
</dbReference>
<dbReference type="Pfam" id="PF00595">
    <property type="entry name" value="PDZ"/>
    <property type="match status" value="5"/>
</dbReference>
<feature type="region of interest" description="Disordered" evidence="11">
    <location>
        <begin position="1209"/>
        <end position="1301"/>
    </location>
</feature>
<dbReference type="SUPFAM" id="SSF56112">
    <property type="entry name" value="Protein kinase-like (PK-like)"/>
    <property type="match status" value="1"/>
</dbReference>
<keyword evidence="10" id="KW-0175">Coiled coil</keyword>
<dbReference type="PROSITE" id="PS00383">
    <property type="entry name" value="TYR_PHOSPHATASE_1"/>
    <property type="match status" value="1"/>
</dbReference>
<evidence type="ECO:0000256" key="4">
    <source>
        <dbReference type="ARBA" id="ARBA00022490"/>
    </source>
</evidence>
<dbReference type="SUPFAM" id="SSF50156">
    <property type="entry name" value="PDZ domain-like"/>
    <property type="match status" value="6"/>
</dbReference>
<dbReference type="InterPro" id="IPR019748">
    <property type="entry name" value="FERM_central"/>
</dbReference>
<feature type="active site" description="Phosphocysteine intermediate" evidence="8">
    <location>
        <position position="2511"/>
    </location>
</feature>
<feature type="compositionally biased region" description="Polar residues" evidence="11">
    <location>
        <begin position="1265"/>
        <end position="1298"/>
    </location>
</feature>
<proteinExistence type="inferred from homology"/>
<comment type="subcellular location">
    <subcellularLocation>
        <location evidence="2">Cytoplasm</location>
        <location evidence="2">Cytoskeleton</location>
    </subcellularLocation>
    <subcellularLocation>
        <location evidence="1">Nucleus</location>
    </subcellularLocation>
</comment>
<keyword evidence="4" id="KW-0963">Cytoplasm</keyword>
<dbReference type="InterPro" id="IPR000299">
    <property type="entry name" value="FERM_domain"/>
</dbReference>
<dbReference type="GO" id="GO:0004725">
    <property type="term" value="F:protein tyrosine phosphatase activity"/>
    <property type="evidence" value="ECO:0007669"/>
    <property type="project" value="InterPro"/>
</dbReference>
<evidence type="ECO:0000259" key="15">
    <source>
        <dbReference type="PROSITE" id="PS50106"/>
    </source>
</evidence>
<dbReference type="InterPro" id="IPR018980">
    <property type="entry name" value="FERM_PH-like_C"/>
</dbReference>
<feature type="domain" description="FERM" evidence="14">
    <location>
        <begin position="587"/>
        <end position="886"/>
    </location>
</feature>
<dbReference type="CDD" id="cd17195">
    <property type="entry name" value="FERM_F1_PTPN13"/>
    <property type="match status" value="1"/>
</dbReference>
<dbReference type="Gene3D" id="3.90.190.10">
    <property type="entry name" value="Protein tyrosine phosphatase superfamily"/>
    <property type="match status" value="1"/>
</dbReference>
<dbReference type="PRINTS" id="PR00935">
    <property type="entry name" value="BAND41"/>
</dbReference>
<feature type="compositionally biased region" description="Basic and acidic residues" evidence="11">
    <location>
        <begin position="1359"/>
        <end position="1368"/>
    </location>
</feature>
<feature type="region of interest" description="Disordered" evidence="11">
    <location>
        <begin position="2232"/>
        <end position="2252"/>
    </location>
</feature>
<dbReference type="Pfam" id="PF16599">
    <property type="entry name" value="PTN13_u3"/>
    <property type="match status" value="1"/>
</dbReference>
<feature type="coiled-coil region" evidence="10">
    <location>
        <begin position="488"/>
        <end position="515"/>
    </location>
</feature>
<dbReference type="PANTHER" id="PTHR46900">
    <property type="entry name" value="TYROSINE-PROTEIN PHOSPHATASE NON-RECEPTOR TYPE 13"/>
    <property type="match status" value="1"/>
</dbReference>
<dbReference type="CDD" id="cd06696">
    <property type="entry name" value="PDZ4_PTPN13-like"/>
    <property type="match status" value="1"/>
</dbReference>
<dbReference type="OrthoDB" id="9937357at2759"/>
<dbReference type="PROSITE" id="PS50056">
    <property type="entry name" value="TYR_PHOSPHATASE_2"/>
    <property type="match status" value="1"/>
</dbReference>
<evidence type="ECO:0000256" key="10">
    <source>
        <dbReference type="SAM" id="Coils"/>
    </source>
</evidence>
<dbReference type="SUPFAM" id="SSF50729">
    <property type="entry name" value="PH domain-like"/>
    <property type="match status" value="1"/>
</dbReference>
<sequence>MFHSGFTQFGVQTMDFLVCDCLTDKMHVSLAEALEVRGGPLEEEEIWAVLSQSAECLQDLFHKADPIALGFIISPWSLLLLPSGNISYTDENASNHDLRAFTAPEVLQSRPLSCLSDVEKMHVYSLGMTLYWGADYKMPLDQPIKLGDHLNSILLNMCEDLMYTRVTIRTILDACSAHIRNSNCAPAFSYIKQLVKLVLGSLTTLNHLSLNTISKPDRNQEIRDRLRGKGLPIENSKKEAPKGTEKYKAQFCEQASLNRGLSKSMGFLAITDKKSNMASCHTASGQEDIVEVYNKPRSRNCFDRKQNTVGDSGHWKLWTSTVDLDFDGSKVISSGDNTHWRSLSPQGKGRQIKSITQAREPKYRDFGHVPTILGFQNPPQTSQLSTSSALSEAYERIKERQRKLQVLREAMVMDEPTGLHSAHHSDIYSTASESTSLVSSDPDNRPVHRNDDIRRYSSQTGEDEFLAESYISKKRSSSLYEIPGDENIVSQELMLKRQEEELKQLQNKLNRKQFQSGVHQADMVKVSMLDVTRDPLRDVAIETSMTQRKLKNFFGPEFVKMISEPSFALELPASILTKSGKGEDIRRKVNIMLLSGQCLELTCDTKSTCKDVFDMVVAHIGLVEHHFFSLTYLKENEFFFVAPDCKLSKVAPEGWKEAKKKNRLTVNFILFLRIKFFVEDVGLIQHTLTRHQYYLQLRRDILEERLHCNDETAMLLASLALQAEFGDYQPEFHGMSYYRLEHYLPIGVIESLEESYVKEELPKLHSTYCGATESESELEFLKICQKLSEYGVLFYRVLPEKKSLTGINLGICSKGVMVYEIQNGLKTVVLRFPWRDTKKIAFTRKKITLQNTSDGIKHQFQTDSSKTCQYLIHLASSQHKFQLQMRARKNNQDLQEIESLSVSNLNYNGDSAGLFSMGRVNSSISLAASAHSRLTDQSHLVRSELLKRMSRSEAALNQPLYDISKDKIYRTLWDQHPPILSKSSYDLRQVSESKRRSTPNFSYQLFRSSNLLEGDTERKVKHSCHRSDTESVVGSERRIKNSVINPKKSQAVLHRSPARRNPGSDSSSTEDSNQAYAIGISMHSSGIPSTPATLTANDTLHQKFSALPTPERELRCIRLKKDVKHGLGFQIVGGEKTGKLDLGIFVTTIMPGGPAELDHRLNPGDRLISVNGITLEGVTHDRAVEILQNAPEDVTLVVSQLKEKLYRGTDFSSGTRNKSRSPCRNLGRRDYEEVSSSEEHNGSSGHHRTLPVRTSVPPEEKRRGSTSSQDSRTESAGLSQSQVHGFYRNRTTSRTPQRTDYEEVSALTDLRQDMIQNVLDSARPLNSTNVETPKETDCSDRGDSDMDEATYSSSQEQQSSKKDSVADKVKRRAFPEAKQSALLKPGDIFEVELSKIENSLGISVTGGINTSVRHGGIYVKGIIPGGAAEADGRIKKGDRVLSVNGICLEGATHKQAVETLRSTGQVVNLLVEKGQLPAASVHAPVTPQCTPPCAANQSTSCESADKQEVVPEIMSSNAKDCTSINDGDIFKVKLIKNSSGLGFSFTEGNDGFPEHSGNAVKIKKLFAGQPAAESGKINVGDVIMQVNDISLKGLSKQEIVSVLRRTSQEVTLLLYRPKSGVSADIGSPLSVRDSQTNEAYRSKLQKQSLDNLLISGKMNTSIVDEEDIEVERELQNPRLKSPPRDSYRDCSNADDVDKCPILKDHVAKCSMLKDEFGNKRMTTISQMPGNATSFSSSQYKMPSRPEEAFQNIYFSPQESSRHELINRKPPSPMLLDHALQQGFKLQPVVPSPTPVDENCISCSSASEMDSSISDTIAIPAQHQDSKNLEEEDSELQPEVELHVTLKKSEKGSLGFTVTKGDANIGSYIHDIIQDPAKSDGRLRPGDRLIMVNGVDITSMSHAEAVDFLRSIPDTVTLVIGRVLEIPEFPIKLHSLPDITLMWHKHELGLSVAGGSDTACQSIYISDISPGSVADKEGSLQPLDIIHHINGVSTHGMTTNEARRTLQNAGPTVTLKVTRDGEPVFAKAMECSVQGNDKCLKLNESVEVNGDIYGKRQNECDQVSSVEVPKVNGECVVGMSHTKAVTTIRKAKGLVNLTVSRAKSSSEMKSATKDADSIDSFSKVQPHAGISDQEAEVLKSLSDVVQQEVNKYFSFNPTHSTPKDTPGKGTHFVKTPDTIEYIGELKEEEMSAKSEDTDYEGFSLPEDSPEQPRKNDYHLSTSIEKTVQEVSVEDASERVSSQTHMENTEKGEVAWRSEELPIDTLQQDVSSIDEWPITKEKLATLSVVKVLHASQYTGSKLDAIVKTLHRLLDQQIPSQEFEHLQDLKPLDECLIGQTKDNRRKNRYKNILPYDGTRVPIGEEHGYINASFIKIPVDKHDYTYIACQGPLPHTLADFWQMVWEQESNIIAMMTLEVEGGKVKCQRYWPEHQGKSIIINNKIKIILQRCHSLEEFIIRKIEMINLQSGESRQVTHLNFTAWPDHGTPDKPEQLVAFLSYMRYIKRTGSLIVHCSAGIGRSGTLICLDTVLTLISKGLDFDISHIVETMRCQRYGMIQTEAQYIFCYQVILYILTQLQLKEKETAKAQ</sequence>
<dbReference type="PROSITE" id="PS50055">
    <property type="entry name" value="TYR_PHOSPHATASE_PTP"/>
    <property type="match status" value="1"/>
</dbReference>
<feature type="domain" description="PDZ" evidence="15">
    <location>
        <begin position="1937"/>
        <end position="2020"/>
    </location>
</feature>
<dbReference type="Pfam" id="PF09380">
    <property type="entry name" value="FERM_C"/>
    <property type="match status" value="1"/>
</dbReference>
<dbReference type="SUPFAM" id="SSF54236">
    <property type="entry name" value="Ubiquitin-like"/>
    <property type="match status" value="1"/>
</dbReference>
<feature type="region of interest" description="Disordered" evidence="11">
    <location>
        <begin position="1016"/>
        <end position="1072"/>
    </location>
</feature>
<evidence type="ECO:0000256" key="7">
    <source>
        <dbReference type="ARBA" id="ARBA00023242"/>
    </source>
</evidence>
<keyword evidence="7" id="KW-0539">Nucleus</keyword>
<dbReference type="InterPro" id="IPR052074">
    <property type="entry name" value="NonRcpt_TyrProt_Phosphatase"/>
</dbReference>
<dbReference type="SMART" id="SM00404">
    <property type="entry name" value="PTPc_motif"/>
    <property type="match status" value="1"/>
</dbReference>
<comment type="caution">
    <text evidence="17">The sequence shown here is derived from an EMBL/GenBank/DDBJ whole genome shotgun (WGS) entry which is preliminary data.</text>
</comment>
<dbReference type="PROSITE" id="PS50057">
    <property type="entry name" value="FERM_3"/>
    <property type="match status" value="1"/>
</dbReference>
<feature type="binding site" evidence="9">
    <location>
        <position position="2555"/>
    </location>
    <ligand>
        <name>substrate</name>
    </ligand>
</feature>
<evidence type="ECO:0000256" key="1">
    <source>
        <dbReference type="ARBA" id="ARBA00004123"/>
    </source>
</evidence>
<dbReference type="InterPro" id="IPR014352">
    <property type="entry name" value="FERM/acyl-CoA-bd_prot_sf"/>
</dbReference>
<dbReference type="SMART" id="SM00194">
    <property type="entry name" value="PTPc"/>
    <property type="match status" value="1"/>
</dbReference>
<dbReference type="Pfam" id="PF00373">
    <property type="entry name" value="FERM_M"/>
    <property type="match status" value="1"/>
</dbReference>
<dbReference type="Proteomes" id="UP000287033">
    <property type="component" value="Unassembled WGS sequence"/>
</dbReference>
<dbReference type="SMART" id="SM01196">
    <property type="entry name" value="FERM_C"/>
    <property type="match status" value="1"/>
</dbReference>
<dbReference type="InterPro" id="IPR011019">
    <property type="entry name" value="KIND_dom"/>
</dbReference>
<evidence type="ECO:0000256" key="9">
    <source>
        <dbReference type="PIRSR" id="PIRSR000933-51"/>
    </source>
</evidence>
<dbReference type="InterPro" id="IPR016130">
    <property type="entry name" value="Tyr_Pase_AS"/>
</dbReference>
<dbReference type="PIRSF" id="PIRSF000933">
    <property type="entry name" value="Tyr-Ptase_nr13"/>
    <property type="match status" value="1"/>
</dbReference>
<evidence type="ECO:0000256" key="2">
    <source>
        <dbReference type="ARBA" id="ARBA00004245"/>
    </source>
</evidence>
<dbReference type="InterPro" id="IPR000242">
    <property type="entry name" value="PTP_cat"/>
</dbReference>
<feature type="compositionally biased region" description="Polar residues" evidence="11">
    <location>
        <begin position="1320"/>
        <end position="1331"/>
    </location>
</feature>
<dbReference type="PROSITE" id="PS50106">
    <property type="entry name" value="PDZ"/>
    <property type="match status" value="5"/>
</dbReference>
<dbReference type="Pfam" id="PF09379">
    <property type="entry name" value="FERM_N"/>
    <property type="match status" value="1"/>
</dbReference>
<feature type="binding site" evidence="9">
    <location>
        <position position="2481"/>
    </location>
    <ligand>
        <name>substrate</name>
    </ligand>
</feature>
<dbReference type="PROSITE" id="PS51377">
    <property type="entry name" value="KIND"/>
    <property type="match status" value="1"/>
</dbReference>
<dbReference type="SMART" id="SM00295">
    <property type="entry name" value="B41"/>
    <property type="match status" value="1"/>
</dbReference>
<evidence type="ECO:0000313" key="17">
    <source>
        <dbReference type="EMBL" id="GCC29175.1"/>
    </source>
</evidence>
<dbReference type="Gene3D" id="1.20.80.10">
    <property type="match status" value="1"/>
</dbReference>
<organism evidence="17 18">
    <name type="scientific">Chiloscyllium punctatum</name>
    <name type="common">Brownbanded bambooshark</name>
    <name type="synonym">Hemiscyllium punctatum</name>
    <dbReference type="NCBI Taxonomy" id="137246"/>
    <lineage>
        <taxon>Eukaryota</taxon>
        <taxon>Metazoa</taxon>
        <taxon>Chordata</taxon>
        <taxon>Craniata</taxon>
        <taxon>Vertebrata</taxon>
        <taxon>Chondrichthyes</taxon>
        <taxon>Elasmobranchii</taxon>
        <taxon>Galeomorphii</taxon>
        <taxon>Galeoidea</taxon>
        <taxon>Orectolobiformes</taxon>
        <taxon>Hemiscylliidae</taxon>
        <taxon>Chiloscyllium</taxon>
    </lineage>
</organism>
<dbReference type="GO" id="GO:0005856">
    <property type="term" value="C:cytoskeleton"/>
    <property type="evidence" value="ECO:0007669"/>
    <property type="project" value="UniProtKB-SubCell"/>
</dbReference>